<dbReference type="SUPFAM" id="SSF46785">
    <property type="entry name" value="Winged helix' DNA-binding domain"/>
    <property type="match status" value="1"/>
</dbReference>
<dbReference type="InterPro" id="IPR000835">
    <property type="entry name" value="HTH_MarR-typ"/>
</dbReference>
<dbReference type="AlphaFoldDB" id="A0A5R8LGU0"/>
<evidence type="ECO:0000259" key="1">
    <source>
        <dbReference type="PROSITE" id="PS50995"/>
    </source>
</evidence>
<evidence type="ECO:0000313" key="3">
    <source>
        <dbReference type="Proteomes" id="UP000309885"/>
    </source>
</evidence>
<dbReference type="Gene3D" id="1.10.10.10">
    <property type="entry name" value="Winged helix-like DNA-binding domain superfamily/Winged helix DNA-binding domain"/>
    <property type="match status" value="1"/>
</dbReference>
<dbReference type="RefSeq" id="WP_138132099.1">
    <property type="nucleotide sequence ID" value="NZ_VBWO01000026.1"/>
</dbReference>
<dbReference type="PANTHER" id="PTHR33164:SF43">
    <property type="entry name" value="HTH-TYPE TRANSCRIPTIONAL REPRESSOR YETL"/>
    <property type="match status" value="1"/>
</dbReference>
<dbReference type="InterPro" id="IPR036388">
    <property type="entry name" value="WH-like_DNA-bd_sf"/>
</dbReference>
<dbReference type="InterPro" id="IPR039422">
    <property type="entry name" value="MarR/SlyA-like"/>
</dbReference>
<organism evidence="2 3">
    <name type="scientific">Lacticaseibacillus zeae</name>
    <name type="common">Lactobacillus zeae</name>
    <dbReference type="NCBI Taxonomy" id="57037"/>
    <lineage>
        <taxon>Bacteria</taxon>
        <taxon>Bacillati</taxon>
        <taxon>Bacillota</taxon>
        <taxon>Bacilli</taxon>
        <taxon>Lactobacillales</taxon>
        <taxon>Lactobacillaceae</taxon>
        <taxon>Lacticaseibacillus</taxon>
    </lineage>
</organism>
<dbReference type="SMART" id="SM00347">
    <property type="entry name" value="HTH_MARR"/>
    <property type="match status" value="1"/>
</dbReference>
<accession>A0A5R8LGU0</accession>
<dbReference type="PANTHER" id="PTHR33164">
    <property type="entry name" value="TRANSCRIPTIONAL REGULATOR, MARR FAMILY"/>
    <property type="match status" value="1"/>
</dbReference>
<dbReference type="EMBL" id="VBWO01000026">
    <property type="protein sequence ID" value="TLF35890.1"/>
    <property type="molecule type" value="Genomic_DNA"/>
</dbReference>
<dbReference type="GO" id="GO:0003700">
    <property type="term" value="F:DNA-binding transcription factor activity"/>
    <property type="evidence" value="ECO:0007669"/>
    <property type="project" value="InterPro"/>
</dbReference>
<comment type="caution">
    <text evidence="2">The sequence shown here is derived from an EMBL/GenBank/DDBJ whole genome shotgun (WGS) entry which is preliminary data.</text>
</comment>
<dbReference type="Proteomes" id="UP000309885">
    <property type="component" value="Unassembled WGS sequence"/>
</dbReference>
<dbReference type="PROSITE" id="PS50995">
    <property type="entry name" value="HTH_MARR_2"/>
    <property type="match status" value="1"/>
</dbReference>
<sequence length="153" mass="17272">MPNDIGPLIKALNTEIQKEINNRLSKSSPERPALTSAQAELLLYLLHHHYQIVFQSDLESVFNLSRPTINGLVKRLKEAGMVAVEPTPTDKRYKQVVMTAAARKAMIAHQPEFRAEVQALEHVMTQGMTTDEVATVHRLLQLMLQNLKHDALK</sequence>
<protein>
    <submittedName>
        <fullName evidence="2">MarR family transcriptional regulator</fullName>
    </submittedName>
</protein>
<proteinExistence type="predicted"/>
<reference evidence="2 3" key="1">
    <citation type="submission" date="2019-05" db="EMBL/GenBank/DDBJ databases">
        <title>Genome-based reclassification of Lactobacillus casei as Lactobacillus casei subsp. casei. subsp.nov., description of Lactobacillus casei subsp. zeae subsp. nov., and emended description of Lactobacillus casei.</title>
        <authorList>
            <person name="Huang C.-H."/>
        </authorList>
    </citation>
    <scope>NUCLEOTIDE SEQUENCE [LARGE SCALE GENOMIC DNA]</scope>
    <source>
        <strain evidence="2 3">CRBIP24.44</strain>
    </source>
</reference>
<name>A0A5R8LGU0_LACZE</name>
<feature type="domain" description="HTH marR-type" evidence="1">
    <location>
        <begin position="1"/>
        <end position="145"/>
    </location>
</feature>
<evidence type="ECO:0000313" key="2">
    <source>
        <dbReference type="EMBL" id="TLF35890.1"/>
    </source>
</evidence>
<dbReference type="InterPro" id="IPR036390">
    <property type="entry name" value="WH_DNA-bd_sf"/>
</dbReference>
<dbReference type="Pfam" id="PF12802">
    <property type="entry name" value="MarR_2"/>
    <property type="match status" value="1"/>
</dbReference>
<gene>
    <name evidence="2" type="ORF">FEI15_15130</name>
</gene>
<dbReference type="GO" id="GO:0006950">
    <property type="term" value="P:response to stress"/>
    <property type="evidence" value="ECO:0007669"/>
    <property type="project" value="TreeGrafter"/>
</dbReference>